<dbReference type="PANTHER" id="PTHR33121">
    <property type="entry name" value="CYCLIC DI-GMP PHOSPHODIESTERASE PDEF"/>
    <property type="match status" value="1"/>
</dbReference>
<evidence type="ECO:0000256" key="3">
    <source>
        <dbReference type="ARBA" id="ARBA00022475"/>
    </source>
</evidence>
<dbReference type="InterPro" id="IPR024744">
    <property type="entry name" value="CSS-motif_dom"/>
</dbReference>
<dbReference type="Pfam" id="PF12792">
    <property type="entry name" value="CSS-motif"/>
    <property type="match status" value="1"/>
</dbReference>
<feature type="transmembrane region" description="Helical" evidence="10">
    <location>
        <begin position="12"/>
        <end position="32"/>
    </location>
</feature>
<feature type="domain" description="EAL" evidence="11">
    <location>
        <begin position="250"/>
        <end position="504"/>
    </location>
</feature>
<sequence length="511" mass="57380">MKEIKRRNAWIAFSLALVVFLAGVFVINWQLWHSDQAAHVDDAKQAAKKIAVILDEARAATATALNVSSAGCSGQGQFQLGTEAALQPHLRTILLVKNGKVWCSSLPGNRVLTLHAEALPDEPLLLLPSRMMVNKRPVLIYQTRSAEVKVIVSISDVHLRDALYSDTDNDGLALWVQNQMIARYGDVQTLTNQPQLGVFSSADYPFRIVYPESPFFSPGRLFHNGFGLLIFIFSVSLLFYFLLRKYLNVYTSEEENLRYAITQGDIVPFYQPLVNGKTGEIYGVEILARWQNTTPQWRSPAEFIPLAERTGLIIPLTRSLMAQVNAQMRPLFSKLPDGFHIGLNISASHINAPTFIDDCLHFQHGFEGKAVKLMLEITEQEPLLLNGAVVDKLNKLHNRGFSIALDDFGTGYSGLSYLHELVFDYIKIDQSFVGRVTGEAPSSKLLDCVIEMARTLSLRIIAEGVETQAQLEYLNRQNIHLLQGYYFWKPMPYVALVMLLLSKPKAKIIEQ</sequence>
<dbReference type="SMART" id="SM00052">
    <property type="entry name" value="EAL"/>
    <property type="match status" value="1"/>
</dbReference>
<evidence type="ECO:0000256" key="7">
    <source>
        <dbReference type="ARBA" id="ARBA00022989"/>
    </source>
</evidence>
<evidence type="ECO:0000256" key="4">
    <source>
        <dbReference type="ARBA" id="ARBA00022636"/>
    </source>
</evidence>
<keyword evidence="4" id="KW-0973">c-di-GMP</keyword>
<evidence type="ECO:0000259" key="11">
    <source>
        <dbReference type="PROSITE" id="PS50883"/>
    </source>
</evidence>
<evidence type="ECO:0000256" key="5">
    <source>
        <dbReference type="ARBA" id="ARBA00022692"/>
    </source>
</evidence>
<dbReference type="EC" id="3.1.4.52" evidence="2"/>
<comment type="catalytic activity">
    <reaction evidence="9">
        <text>3',3'-c-di-GMP + H2O = 5'-phosphoguanylyl(3'-&gt;5')guanosine + H(+)</text>
        <dbReference type="Rhea" id="RHEA:24902"/>
        <dbReference type="ChEBI" id="CHEBI:15377"/>
        <dbReference type="ChEBI" id="CHEBI:15378"/>
        <dbReference type="ChEBI" id="CHEBI:58754"/>
        <dbReference type="ChEBI" id="CHEBI:58805"/>
        <dbReference type="EC" id="3.1.4.52"/>
    </reaction>
</comment>
<dbReference type="EMBL" id="UJYZ02000032">
    <property type="protein sequence ID" value="VVK23032.1"/>
    <property type="molecule type" value="Genomic_DNA"/>
</dbReference>
<organism evidence="12 13">
    <name type="scientific">Klebsiella quasivariicola</name>
    <dbReference type="NCBI Taxonomy" id="2026240"/>
    <lineage>
        <taxon>Bacteria</taxon>
        <taxon>Pseudomonadati</taxon>
        <taxon>Pseudomonadota</taxon>
        <taxon>Gammaproteobacteria</taxon>
        <taxon>Enterobacterales</taxon>
        <taxon>Enterobacteriaceae</taxon>
        <taxon>Klebsiella/Raoultella group</taxon>
        <taxon>Klebsiella</taxon>
        <taxon>Klebsiella pneumoniae complex</taxon>
    </lineage>
</organism>
<dbReference type="Proteomes" id="UP000259400">
    <property type="component" value="Unassembled WGS sequence"/>
</dbReference>
<evidence type="ECO:0000256" key="8">
    <source>
        <dbReference type="ARBA" id="ARBA00023136"/>
    </source>
</evidence>
<comment type="caution">
    <text evidence="12">The sequence shown here is derived from an EMBL/GenBank/DDBJ whole genome shotgun (WGS) entry which is preliminary data.</text>
</comment>
<dbReference type="PROSITE" id="PS50883">
    <property type="entry name" value="EAL"/>
    <property type="match status" value="1"/>
</dbReference>
<gene>
    <name evidence="12" type="primary">ycgG_3</name>
    <name evidence="12" type="ORF">SAMEA3538468_04680</name>
</gene>
<protein>
    <recommendedName>
        <fullName evidence="2">cyclic-guanylate-specific phosphodiesterase</fullName>
        <ecNumber evidence="2">3.1.4.52</ecNumber>
    </recommendedName>
</protein>
<proteinExistence type="predicted"/>
<evidence type="ECO:0000256" key="6">
    <source>
        <dbReference type="ARBA" id="ARBA00022801"/>
    </source>
</evidence>
<dbReference type="InterPro" id="IPR035919">
    <property type="entry name" value="EAL_sf"/>
</dbReference>
<dbReference type="InterPro" id="IPR001633">
    <property type="entry name" value="EAL_dom"/>
</dbReference>
<evidence type="ECO:0000256" key="2">
    <source>
        <dbReference type="ARBA" id="ARBA00012282"/>
    </source>
</evidence>
<accession>A0ABY6X374</accession>
<keyword evidence="3" id="KW-1003">Cell membrane</keyword>
<name>A0ABY6X374_9ENTR</name>
<evidence type="ECO:0000313" key="13">
    <source>
        <dbReference type="Proteomes" id="UP000259400"/>
    </source>
</evidence>
<reference evidence="12 13" key="1">
    <citation type="submission" date="2019-09" db="EMBL/GenBank/DDBJ databases">
        <authorList>
            <consortium name="Pathogen Informatics"/>
        </authorList>
    </citation>
    <scope>NUCLEOTIDE SEQUENCE [LARGE SCALE GENOMIC DNA]</scope>
    <source>
        <strain evidence="12 13">EuSCAPE_IL010</strain>
    </source>
</reference>
<dbReference type="Pfam" id="PF00563">
    <property type="entry name" value="EAL"/>
    <property type="match status" value="1"/>
</dbReference>
<keyword evidence="13" id="KW-1185">Reference proteome</keyword>
<evidence type="ECO:0000313" key="12">
    <source>
        <dbReference type="EMBL" id="VVK23032.1"/>
    </source>
</evidence>
<keyword evidence="6" id="KW-0378">Hydrolase</keyword>
<dbReference type="PANTHER" id="PTHR33121:SF81">
    <property type="entry name" value="CYCLIC DI-GMP PHOSPHODIESTERASE PDEB-RELATED"/>
    <property type="match status" value="1"/>
</dbReference>
<comment type="subcellular location">
    <subcellularLocation>
        <location evidence="1">Cell membrane</location>
        <topology evidence="1">Multi-pass membrane protein</topology>
    </subcellularLocation>
</comment>
<keyword evidence="5 10" id="KW-0812">Transmembrane</keyword>
<evidence type="ECO:0000256" key="10">
    <source>
        <dbReference type="SAM" id="Phobius"/>
    </source>
</evidence>
<evidence type="ECO:0000256" key="9">
    <source>
        <dbReference type="ARBA" id="ARBA00034290"/>
    </source>
</evidence>
<keyword evidence="7 10" id="KW-1133">Transmembrane helix</keyword>
<keyword evidence="8 10" id="KW-0472">Membrane</keyword>
<feature type="transmembrane region" description="Helical" evidence="10">
    <location>
        <begin position="221"/>
        <end position="243"/>
    </location>
</feature>
<evidence type="ECO:0000256" key="1">
    <source>
        <dbReference type="ARBA" id="ARBA00004651"/>
    </source>
</evidence>
<dbReference type="CDD" id="cd01948">
    <property type="entry name" value="EAL"/>
    <property type="match status" value="1"/>
</dbReference>
<dbReference type="Gene3D" id="3.20.20.450">
    <property type="entry name" value="EAL domain"/>
    <property type="match status" value="1"/>
</dbReference>
<dbReference type="InterPro" id="IPR050706">
    <property type="entry name" value="Cyclic-di-GMP_PDE-like"/>
</dbReference>
<dbReference type="SUPFAM" id="SSF141868">
    <property type="entry name" value="EAL domain-like"/>
    <property type="match status" value="1"/>
</dbReference>